<dbReference type="InterPro" id="IPR000086">
    <property type="entry name" value="NUDIX_hydrolase_dom"/>
</dbReference>
<evidence type="ECO:0000256" key="4">
    <source>
        <dbReference type="ARBA" id="ARBA00022801"/>
    </source>
</evidence>
<dbReference type="GO" id="GO:0046872">
    <property type="term" value="F:metal ion binding"/>
    <property type="evidence" value="ECO:0007669"/>
    <property type="project" value="UniProtKB-KW"/>
</dbReference>
<dbReference type="Pfam" id="PF00293">
    <property type="entry name" value="NUDIX"/>
    <property type="match status" value="1"/>
</dbReference>
<accession>A0A0L6U0Y5</accession>
<keyword evidence="4 8" id="KW-0378">Hydrolase</keyword>
<dbReference type="AlphaFoldDB" id="A0A0L6U0Y5"/>
<feature type="domain" description="Nudix hydrolase" evidence="7">
    <location>
        <begin position="7"/>
        <end position="139"/>
    </location>
</feature>
<gene>
    <name evidence="8" type="ORF">AKG39_08035</name>
</gene>
<sequence length="194" mass="22202">MIGEGDFSQYAVLTVLVETAQGPALLFEKRSAGLKRQPGEICFPGGQLEADEKPIEGAVRETMEELLINREQIEILGPGDVFLSPFNIIIHPFIAWIRDYNYSYSREEVSAVFTVPVRFFQENKPQKYFNHLVYELSKDFPYESIPGGKNYPWTKGNYAVNFYKYEKEVIWGITASIAESVVELISRYNLLKGQ</sequence>
<dbReference type="Proteomes" id="UP000036873">
    <property type="component" value="Unassembled WGS sequence"/>
</dbReference>
<dbReference type="EMBL" id="LGYO01000019">
    <property type="protein sequence ID" value="KNZ42181.1"/>
    <property type="molecule type" value="Genomic_DNA"/>
</dbReference>
<dbReference type="STRING" id="52689.AKG39_08035"/>
<comment type="cofactor">
    <cofactor evidence="1">
        <name>Mn(2+)</name>
        <dbReference type="ChEBI" id="CHEBI:29035"/>
    </cofactor>
</comment>
<evidence type="ECO:0000313" key="8">
    <source>
        <dbReference type="EMBL" id="KNZ42181.1"/>
    </source>
</evidence>
<keyword evidence="3" id="KW-0479">Metal-binding</keyword>
<proteinExistence type="predicted"/>
<evidence type="ECO:0000256" key="5">
    <source>
        <dbReference type="ARBA" id="ARBA00022842"/>
    </source>
</evidence>
<protein>
    <submittedName>
        <fullName evidence="8">NUDIX hydrolase</fullName>
    </submittedName>
</protein>
<dbReference type="CDD" id="cd03426">
    <property type="entry name" value="NUDIX_CoAse_Nudt7"/>
    <property type="match status" value="1"/>
</dbReference>
<comment type="cofactor">
    <cofactor evidence="2">
        <name>Mg(2+)</name>
        <dbReference type="ChEBI" id="CHEBI:18420"/>
    </cofactor>
</comment>
<dbReference type="PROSITE" id="PS51462">
    <property type="entry name" value="NUDIX"/>
    <property type="match status" value="1"/>
</dbReference>
<keyword evidence="6" id="KW-0464">Manganese</keyword>
<dbReference type="InterPro" id="IPR045121">
    <property type="entry name" value="CoAse"/>
</dbReference>
<dbReference type="PANTHER" id="PTHR12992:SF11">
    <property type="entry name" value="MITOCHONDRIAL COENZYME A DIPHOSPHATASE NUDT8"/>
    <property type="match status" value="1"/>
</dbReference>
<keyword evidence="9" id="KW-1185">Reference proteome</keyword>
<organism evidence="8 9">
    <name type="scientific">Acetobacterium bakii</name>
    <dbReference type="NCBI Taxonomy" id="52689"/>
    <lineage>
        <taxon>Bacteria</taxon>
        <taxon>Bacillati</taxon>
        <taxon>Bacillota</taxon>
        <taxon>Clostridia</taxon>
        <taxon>Eubacteriales</taxon>
        <taxon>Eubacteriaceae</taxon>
        <taxon>Acetobacterium</taxon>
    </lineage>
</organism>
<evidence type="ECO:0000259" key="7">
    <source>
        <dbReference type="PROSITE" id="PS51462"/>
    </source>
</evidence>
<dbReference type="InterPro" id="IPR015797">
    <property type="entry name" value="NUDIX_hydrolase-like_dom_sf"/>
</dbReference>
<evidence type="ECO:0000256" key="1">
    <source>
        <dbReference type="ARBA" id="ARBA00001936"/>
    </source>
</evidence>
<comment type="caution">
    <text evidence="8">The sequence shown here is derived from an EMBL/GenBank/DDBJ whole genome shotgun (WGS) entry which is preliminary data.</text>
</comment>
<dbReference type="GO" id="GO:0010945">
    <property type="term" value="F:coenzyme A diphosphatase activity"/>
    <property type="evidence" value="ECO:0007669"/>
    <property type="project" value="InterPro"/>
</dbReference>
<evidence type="ECO:0000256" key="6">
    <source>
        <dbReference type="ARBA" id="ARBA00023211"/>
    </source>
</evidence>
<evidence type="ECO:0000256" key="3">
    <source>
        <dbReference type="ARBA" id="ARBA00022723"/>
    </source>
</evidence>
<dbReference type="Gene3D" id="3.90.79.10">
    <property type="entry name" value="Nucleoside Triphosphate Pyrophosphohydrolase"/>
    <property type="match status" value="1"/>
</dbReference>
<name>A0A0L6U0Y5_9FIRM</name>
<dbReference type="PANTHER" id="PTHR12992">
    <property type="entry name" value="NUDIX HYDROLASE"/>
    <property type="match status" value="1"/>
</dbReference>
<evidence type="ECO:0000313" key="9">
    <source>
        <dbReference type="Proteomes" id="UP000036873"/>
    </source>
</evidence>
<reference evidence="9" key="1">
    <citation type="submission" date="2015-07" db="EMBL/GenBank/DDBJ databases">
        <title>Draft genome sequence of Acetobacterium bakii DSM 8293, a potential psychrophilic chemical producer through syngas fermentation.</title>
        <authorList>
            <person name="Song Y."/>
            <person name="Hwang S."/>
            <person name="Cho B.-K."/>
        </authorList>
    </citation>
    <scope>NUCLEOTIDE SEQUENCE [LARGE SCALE GENOMIC DNA]</scope>
    <source>
        <strain evidence="9">DSM 8239</strain>
    </source>
</reference>
<evidence type="ECO:0000256" key="2">
    <source>
        <dbReference type="ARBA" id="ARBA00001946"/>
    </source>
</evidence>
<dbReference type="SUPFAM" id="SSF55811">
    <property type="entry name" value="Nudix"/>
    <property type="match status" value="1"/>
</dbReference>
<keyword evidence="5" id="KW-0460">Magnesium</keyword>